<reference evidence="2" key="2">
    <citation type="submission" date="2020-09" db="EMBL/GenBank/DDBJ databases">
        <authorList>
            <person name="Sun Q."/>
            <person name="Sedlacek I."/>
        </authorList>
    </citation>
    <scope>NUCLEOTIDE SEQUENCE</scope>
    <source>
        <strain evidence="2">CCM 8606</strain>
    </source>
</reference>
<name>A0A8J3AHZ9_9BIFI</name>
<evidence type="ECO:0000313" key="2">
    <source>
        <dbReference type="EMBL" id="GGI14832.1"/>
    </source>
</evidence>
<accession>A0A8J3AHZ9</accession>
<protein>
    <submittedName>
        <fullName evidence="2">Uncharacterized protein</fullName>
    </submittedName>
</protein>
<feature type="transmembrane region" description="Helical" evidence="1">
    <location>
        <begin position="12"/>
        <end position="31"/>
    </location>
</feature>
<dbReference type="EMBL" id="BMDH01000003">
    <property type="protein sequence ID" value="GGI14832.1"/>
    <property type="molecule type" value="Genomic_DNA"/>
</dbReference>
<organism evidence="2 3">
    <name type="scientific">Galliscardovia ingluviei</name>
    <dbReference type="NCBI Taxonomy" id="1769422"/>
    <lineage>
        <taxon>Bacteria</taxon>
        <taxon>Bacillati</taxon>
        <taxon>Actinomycetota</taxon>
        <taxon>Actinomycetes</taxon>
        <taxon>Bifidobacteriales</taxon>
        <taxon>Bifidobacteriaceae</taxon>
        <taxon>Galliscardovia</taxon>
    </lineage>
</organism>
<feature type="transmembrane region" description="Helical" evidence="1">
    <location>
        <begin position="37"/>
        <end position="57"/>
    </location>
</feature>
<keyword evidence="1" id="KW-0472">Membrane</keyword>
<keyword evidence="1" id="KW-0812">Transmembrane</keyword>
<comment type="caution">
    <text evidence="2">The sequence shown here is derived from an EMBL/GenBank/DDBJ whole genome shotgun (WGS) entry which is preliminary data.</text>
</comment>
<keyword evidence="1" id="KW-1133">Transmembrane helix</keyword>
<dbReference type="AlphaFoldDB" id="A0A8J3AHZ9"/>
<gene>
    <name evidence="2" type="ORF">GCM10007377_12890</name>
</gene>
<evidence type="ECO:0000313" key="3">
    <source>
        <dbReference type="Proteomes" id="UP000619536"/>
    </source>
</evidence>
<dbReference type="Proteomes" id="UP000619536">
    <property type="component" value="Unassembled WGS sequence"/>
</dbReference>
<evidence type="ECO:0000256" key="1">
    <source>
        <dbReference type="SAM" id="Phobius"/>
    </source>
</evidence>
<proteinExistence type="predicted"/>
<keyword evidence="3" id="KW-1185">Reference proteome</keyword>
<sequence length="68" mass="7523">MSNDSNSRKQLQLVTVITGVMVPIIIALAIMELYYVLGVAIVIELALIVWTVALVKLNNKQDHSTTKQ</sequence>
<reference evidence="2" key="1">
    <citation type="journal article" date="2014" name="Int. J. Syst. Evol. Microbiol.">
        <title>Complete genome sequence of Corynebacterium casei LMG S-19264T (=DSM 44701T), isolated from a smear-ripened cheese.</title>
        <authorList>
            <consortium name="US DOE Joint Genome Institute (JGI-PGF)"/>
            <person name="Walter F."/>
            <person name="Albersmeier A."/>
            <person name="Kalinowski J."/>
            <person name="Ruckert C."/>
        </authorList>
    </citation>
    <scope>NUCLEOTIDE SEQUENCE</scope>
    <source>
        <strain evidence="2">CCM 8606</strain>
    </source>
</reference>